<keyword evidence="1" id="KW-1015">Disulfide bond</keyword>
<sequence>MPKLSALVISLFWAIGLTWSKNVRVTELIVPSAAILGESVTLMCSYDLGSEELYVVKWYKDDIEFYRYEPKDDNQFIYFPQPGIDIDLSRTNSNVVFLRTVALDSAGSYKCQVSTDAPTYSCVQAVKDMNIIILPLEGPQITGGGNNYDLGDNITLNCTSAESKPAAKLDWFINDQLVPDEEADDHGIQTNNKNLQISFKSLRLKLSKKLFRKGKVAIKCEASFYDTVATISKEITLLEINSASMCCSHYVFIIFSTVLSFSLSMRCLNCFPS</sequence>
<evidence type="ECO:0000313" key="5">
    <source>
        <dbReference type="Proteomes" id="UP000887013"/>
    </source>
</evidence>
<feature type="domain" description="Ig-like" evidence="3">
    <location>
        <begin position="2"/>
        <end position="121"/>
    </location>
</feature>
<dbReference type="PANTHER" id="PTHR21261:SF15">
    <property type="entry name" value="BEATEN PATH IIIA, ISOFORM D-RELATED"/>
    <property type="match status" value="1"/>
</dbReference>
<dbReference type="AlphaFoldDB" id="A0A8X6NI87"/>
<gene>
    <name evidence="4" type="primary">AVEN_185259_1</name>
    <name evidence="4" type="ORF">NPIL_602071</name>
</gene>
<dbReference type="InterPro" id="IPR007110">
    <property type="entry name" value="Ig-like_dom"/>
</dbReference>
<dbReference type="InterPro" id="IPR013783">
    <property type="entry name" value="Ig-like_fold"/>
</dbReference>
<dbReference type="PANTHER" id="PTHR21261">
    <property type="entry name" value="BEAT PROTEIN"/>
    <property type="match status" value="1"/>
</dbReference>
<evidence type="ECO:0000256" key="2">
    <source>
        <dbReference type="SAM" id="SignalP"/>
    </source>
</evidence>
<dbReference type="InterPro" id="IPR013162">
    <property type="entry name" value="CD80_C2-set"/>
</dbReference>
<dbReference type="Gene3D" id="2.60.40.10">
    <property type="entry name" value="Immunoglobulins"/>
    <property type="match status" value="2"/>
</dbReference>
<keyword evidence="5" id="KW-1185">Reference proteome</keyword>
<reference evidence="4" key="1">
    <citation type="submission" date="2020-08" db="EMBL/GenBank/DDBJ databases">
        <title>Multicomponent nature underlies the extraordinary mechanical properties of spider dragline silk.</title>
        <authorList>
            <person name="Kono N."/>
            <person name="Nakamura H."/>
            <person name="Mori M."/>
            <person name="Yoshida Y."/>
            <person name="Ohtoshi R."/>
            <person name="Malay A.D."/>
            <person name="Moran D.A.P."/>
            <person name="Tomita M."/>
            <person name="Numata K."/>
            <person name="Arakawa K."/>
        </authorList>
    </citation>
    <scope>NUCLEOTIDE SEQUENCE</scope>
</reference>
<dbReference type="Pfam" id="PF13895">
    <property type="entry name" value="Ig_2"/>
    <property type="match status" value="1"/>
</dbReference>
<dbReference type="EMBL" id="BMAW01104451">
    <property type="protein sequence ID" value="GFT14494.1"/>
    <property type="molecule type" value="Genomic_DNA"/>
</dbReference>
<dbReference type="Pfam" id="PF08205">
    <property type="entry name" value="C2-set_2"/>
    <property type="match status" value="1"/>
</dbReference>
<accession>A0A8X6NI87</accession>
<proteinExistence type="predicted"/>
<feature type="signal peptide" evidence="2">
    <location>
        <begin position="1"/>
        <end position="20"/>
    </location>
</feature>
<dbReference type="PROSITE" id="PS50835">
    <property type="entry name" value="IG_LIKE"/>
    <property type="match status" value="2"/>
</dbReference>
<evidence type="ECO:0000313" key="4">
    <source>
        <dbReference type="EMBL" id="GFT14494.1"/>
    </source>
</evidence>
<dbReference type="FunFam" id="2.60.40.10:FF:000437">
    <property type="entry name" value="Beat-IIIc, isoform A"/>
    <property type="match status" value="1"/>
</dbReference>
<organism evidence="4 5">
    <name type="scientific">Nephila pilipes</name>
    <name type="common">Giant wood spider</name>
    <name type="synonym">Nephila maculata</name>
    <dbReference type="NCBI Taxonomy" id="299642"/>
    <lineage>
        <taxon>Eukaryota</taxon>
        <taxon>Metazoa</taxon>
        <taxon>Ecdysozoa</taxon>
        <taxon>Arthropoda</taxon>
        <taxon>Chelicerata</taxon>
        <taxon>Arachnida</taxon>
        <taxon>Araneae</taxon>
        <taxon>Araneomorphae</taxon>
        <taxon>Entelegynae</taxon>
        <taxon>Araneoidea</taxon>
        <taxon>Nephilidae</taxon>
        <taxon>Nephila</taxon>
    </lineage>
</organism>
<feature type="chain" id="PRO_5036503417" description="Ig-like domain-containing protein" evidence="2">
    <location>
        <begin position="21"/>
        <end position="273"/>
    </location>
</feature>
<keyword evidence="2" id="KW-0732">Signal</keyword>
<feature type="domain" description="Ig-like" evidence="3">
    <location>
        <begin position="139"/>
        <end position="236"/>
    </location>
</feature>
<evidence type="ECO:0000259" key="3">
    <source>
        <dbReference type="PROSITE" id="PS50835"/>
    </source>
</evidence>
<dbReference type="InterPro" id="IPR036179">
    <property type="entry name" value="Ig-like_dom_sf"/>
</dbReference>
<dbReference type="Proteomes" id="UP000887013">
    <property type="component" value="Unassembled WGS sequence"/>
</dbReference>
<protein>
    <recommendedName>
        <fullName evidence="3">Ig-like domain-containing protein</fullName>
    </recommendedName>
</protein>
<dbReference type="SUPFAM" id="SSF48726">
    <property type="entry name" value="Immunoglobulin"/>
    <property type="match status" value="2"/>
</dbReference>
<comment type="caution">
    <text evidence="4">The sequence shown here is derived from an EMBL/GenBank/DDBJ whole genome shotgun (WGS) entry which is preliminary data.</text>
</comment>
<dbReference type="OrthoDB" id="10015491at2759"/>
<name>A0A8X6NI87_NEPPI</name>
<evidence type="ECO:0000256" key="1">
    <source>
        <dbReference type="ARBA" id="ARBA00023157"/>
    </source>
</evidence>